<dbReference type="Proteomes" id="UP000827872">
    <property type="component" value="Linkage Group LG14"/>
</dbReference>
<reference evidence="1" key="1">
    <citation type="submission" date="2021-08" db="EMBL/GenBank/DDBJ databases">
        <title>The first chromosome-level gecko genome reveals the dynamic sex chromosomes of Neotropical dwarf geckos (Sphaerodactylidae: Sphaerodactylus).</title>
        <authorList>
            <person name="Pinto B.J."/>
            <person name="Keating S.E."/>
            <person name="Gamble T."/>
        </authorList>
    </citation>
    <scope>NUCLEOTIDE SEQUENCE</scope>
    <source>
        <strain evidence="1">TG3544</strain>
    </source>
</reference>
<evidence type="ECO:0000313" key="2">
    <source>
        <dbReference type="Proteomes" id="UP000827872"/>
    </source>
</evidence>
<protein>
    <submittedName>
        <fullName evidence="1">Uncharacterized protein</fullName>
    </submittedName>
</protein>
<proteinExistence type="predicted"/>
<comment type="caution">
    <text evidence="1">The sequence shown here is derived from an EMBL/GenBank/DDBJ whole genome shotgun (WGS) entry which is preliminary data.</text>
</comment>
<gene>
    <name evidence="1" type="ORF">K3G42_014696</name>
</gene>
<accession>A0ACB8EBN5</accession>
<evidence type="ECO:0000313" key="1">
    <source>
        <dbReference type="EMBL" id="KAH7989820.1"/>
    </source>
</evidence>
<keyword evidence="2" id="KW-1185">Reference proteome</keyword>
<name>A0ACB8EBN5_9SAUR</name>
<dbReference type="EMBL" id="CM037627">
    <property type="protein sequence ID" value="KAH7989820.1"/>
    <property type="molecule type" value="Genomic_DNA"/>
</dbReference>
<sequence>MIFTSVMGLPWYVSSTVISLAHMDSLKKESTTCAPGEQQKFLGIREQRVTGLMVFLFTGLSVFLAPVLKLTDRLQLLLMPAKHQPDFIYLRHVPLRRVHLFTFIQILCLAVLWILKSTEAAIIFPLMLLALVGIRKGMGCIFSRHDLAWLDDIIPEKDKKEEEEKLKGKQDPDESDSEESERMYQEKGPEINLSVN</sequence>
<organism evidence="1 2">
    <name type="scientific">Sphaerodactylus townsendi</name>
    <dbReference type="NCBI Taxonomy" id="933632"/>
    <lineage>
        <taxon>Eukaryota</taxon>
        <taxon>Metazoa</taxon>
        <taxon>Chordata</taxon>
        <taxon>Craniata</taxon>
        <taxon>Vertebrata</taxon>
        <taxon>Euteleostomi</taxon>
        <taxon>Lepidosauria</taxon>
        <taxon>Squamata</taxon>
        <taxon>Bifurcata</taxon>
        <taxon>Gekkota</taxon>
        <taxon>Sphaerodactylidae</taxon>
        <taxon>Sphaerodactylus</taxon>
    </lineage>
</organism>